<evidence type="ECO:0000256" key="1">
    <source>
        <dbReference type="ARBA" id="ARBA00022723"/>
    </source>
</evidence>
<dbReference type="PROSITE" id="PS50157">
    <property type="entry name" value="ZINC_FINGER_C2H2_2"/>
    <property type="match status" value="1"/>
</dbReference>
<proteinExistence type="predicted"/>
<keyword evidence="5" id="KW-0539">Nucleus</keyword>
<name>A0A8H7DMS9_PLEOS</name>
<evidence type="ECO:0000256" key="2">
    <source>
        <dbReference type="ARBA" id="ARBA00022737"/>
    </source>
</evidence>
<dbReference type="EMBL" id="JACETU010000007">
    <property type="protein sequence ID" value="KAF7423984.1"/>
    <property type="molecule type" value="Genomic_DNA"/>
</dbReference>
<dbReference type="OrthoDB" id="3001543at2759"/>
<keyword evidence="3 6" id="KW-0863">Zinc-finger</keyword>
<evidence type="ECO:0000313" key="10">
    <source>
        <dbReference type="Proteomes" id="UP000623687"/>
    </source>
</evidence>
<evidence type="ECO:0000256" key="6">
    <source>
        <dbReference type="PROSITE-ProRule" id="PRU00042"/>
    </source>
</evidence>
<dbReference type="GO" id="GO:0001228">
    <property type="term" value="F:DNA-binding transcription activator activity, RNA polymerase II-specific"/>
    <property type="evidence" value="ECO:0007669"/>
    <property type="project" value="TreeGrafter"/>
</dbReference>
<feature type="compositionally biased region" description="Pro residues" evidence="7">
    <location>
        <begin position="244"/>
        <end position="259"/>
    </location>
</feature>
<comment type="caution">
    <text evidence="9">The sequence shown here is derived from an EMBL/GenBank/DDBJ whole genome shotgun (WGS) entry which is preliminary data.</text>
</comment>
<dbReference type="Proteomes" id="UP000623687">
    <property type="component" value="Unassembled WGS sequence"/>
</dbReference>
<gene>
    <name evidence="9" type="ORF">PC9H_009284</name>
</gene>
<feature type="compositionally biased region" description="Low complexity" evidence="7">
    <location>
        <begin position="260"/>
        <end position="286"/>
    </location>
</feature>
<evidence type="ECO:0000256" key="4">
    <source>
        <dbReference type="ARBA" id="ARBA00022833"/>
    </source>
</evidence>
<sequence>MSRSRSTDDISSSTGISIVVDRDGDEEVPISSLDSQFLNAGFPGVGSGAPSFRLDPGLVATFPGEYLYDECKPVRHTYDSHCLDPPTSAAWLDGVGTILSEQRDHDYFTNRLHQPSPEPDRYPPSPLLPYAGEEYFLNSPLVPSFNSLSISSPVPPSPSTDFDQHGHHSDTSFDFTSSPFLQLASSLSPGMSSGMSSPSFLAVDRSSALFGNDNKDPTFDRLPSLRVDTIFSSPGEIQHSPSPLSEPSPYPSSPFPPPSLTHSSPSAYSPHLGLPSSSSHHSSNYSALSGALDETCVSDSGLDETFDHTRGAFTSGSRRHSHTGLRADVPSILMGTALEEHHNDPRKPVIMDASSFPLRSSRSAVLTPELPRLQLDGVGHDLARGRAEDRQALSTPGSRRASRSPYARPPPIDVKDASASSGHKRNKTYDQFLNVPGAAPGMRLQPPSTHHRRHSTGNHGRDSPPEPTGSTLIVPGPSTSRAFTPPAHPTHRPSSSESGPLLSPEEFKPRFYSPKVESPVAGPSRQLAMVDSLPEGAGMTRRSARVRAREEEPSGSEKEGPQGEELSLLNESIRRETIASSATLKASGHRRKNEVKFFCPVCQNGFTAKHNLQRHLLAHSGKKPFSCNCGQSFTNKWDRTRHQKKSRIPACSK</sequence>
<dbReference type="PANTHER" id="PTHR24393:SF34">
    <property type="entry name" value="PR_SET DOMAIN 13"/>
    <property type="match status" value="1"/>
</dbReference>
<evidence type="ECO:0000256" key="7">
    <source>
        <dbReference type="SAM" id="MobiDB-lite"/>
    </source>
</evidence>
<reference evidence="9" key="1">
    <citation type="submission" date="2019-07" db="EMBL/GenBank/DDBJ databases">
        <authorList>
            <person name="Palmer J.M."/>
        </authorList>
    </citation>
    <scope>NUCLEOTIDE SEQUENCE</scope>
    <source>
        <strain evidence="9">PC9</strain>
    </source>
</reference>
<dbReference type="SUPFAM" id="SSF57667">
    <property type="entry name" value="beta-beta-alpha zinc fingers"/>
    <property type="match status" value="1"/>
</dbReference>
<evidence type="ECO:0000256" key="3">
    <source>
        <dbReference type="ARBA" id="ARBA00022771"/>
    </source>
</evidence>
<dbReference type="AlphaFoldDB" id="A0A8H7DMS9"/>
<feature type="region of interest" description="Disordered" evidence="7">
    <location>
        <begin position="384"/>
        <end position="565"/>
    </location>
</feature>
<feature type="domain" description="C2H2-type" evidence="8">
    <location>
        <begin position="597"/>
        <end position="624"/>
    </location>
</feature>
<dbReference type="InterPro" id="IPR036236">
    <property type="entry name" value="Znf_C2H2_sf"/>
</dbReference>
<dbReference type="GO" id="GO:0005634">
    <property type="term" value="C:nucleus"/>
    <property type="evidence" value="ECO:0007669"/>
    <property type="project" value="TreeGrafter"/>
</dbReference>
<keyword evidence="4" id="KW-0862">Zinc</keyword>
<dbReference type="VEuPathDB" id="FungiDB:PC9H_009284"/>
<keyword evidence="10" id="KW-1185">Reference proteome</keyword>
<dbReference type="GO" id="GO:0008270">
    <property type="term" value="F:zinc ion binding"/>
    <property type="evidence" value="ECO:0007669"/>
    <property type="project" value="UniProtKB-KW"/>
</dbReference>
<dbReference type="PANTHER" id="PTHR24393">
    <property type="entry name" value="ZINC FINGER PROTEIN"/>
    <property type="match status" value="1"/>
</dbReference>
<accession>A0A8H7DMS9</accession>
<dbReference type="InterPro" id="IPR013087">
    <property type="entry name" value="Znf_C2H2_type"/>
</dbReference>
<protein>
    <recommendedName>
        <fullName evidence="8">C2H2-type domain-containing protein</fullName>
    </recommendedName>
</protein>
<dbReference type="GeneID" id="59379102"/>
<feature type="region of interest" description="Disordered" evidence="7">
    <location>
        <begin position="1"/>
        <end position="24"/>
    </location>
</feature>
<feature type="compositionally biased region" description="Basic and acidic residues" evidence="7">
    <location>
        <begin position="547"/>
        <end position="561"/>
    </location>
</feature>
<dbReference type="Gene3D" id="3.30.160.60">
    <property type="entry name" value="Classic Zinc Finger"/>
    <property type="match status" value="2"/>
</dbReference>
<evidence type="ECO:0000256" key="5">
    <source>
        <dbReference type="ARBA" id="ARBA00023242"/>
    </source>
</evidence>
<dbReference type="RefSeq" id="XP_036628178.1">
    <property type="nucleotide sequence ID" value="XM_036778789.1"/>
</dbReference>
<evidence type="ECO:0000313" key="9">
    <source>
        <dbReference type="EMBL" id="KAF7423984.1"/>
    </source>
</evidence>
<feature type="region of interest" description="Disordered" evidence="7">
    <location>
        <begin position="232"/>
        <end position="286"/>
    </location>
</feature>
<feature type="compositionally biased region" description="Low complexity" evidence="7">
    <location>
        <begin position="493"/>
        <end position="504"/>
    </location>
</feature>
<evidence type="ECO:0000259" key="8">
    <source>
        <dbReference type="PROSITE" id="PS50157"/>
    </source>
</evidence>
<organism evidence="9 10">
    <name type="scientific">Pleurotus ostreatus</name>
    <name type="common">Oyster mushroom</name>
    <name type="synonym">White-rot fungus</name>
    <dbReference type="NCBI Taxonomy" id="5322"/>
    <lineage>
        <taxon>Eukaryota</taxon>
        <taxon>Fungi</taxon>
        <taxon>Dikarya</taxon>
        <taxon>Basidiomycota</taxon>
        <taxon>Agaricomycotina</taxon>
        <taxon>Agaricomycetes</taxon>
        <taxon>Agaricomycetidae</taxon>
        <taxon>Agaricales</taxon>
        <taxon>Pleurotineae</taxon>
        <taxon>Pleurotaceae</taxon>
        <taxon>Pleurotus</taxon>
    </lineage>
</organism>
<dbReference type="GO" id="GO:0000978">
    <property type="term" value="F:RNA polymerase II cis-regulatory region sequence-specific DNA binding"/>
    <property type="evidence" value="ECO:0007669"/>
    <property type="project" value="TreeGrafter"/>
</dbReference>
<dbReference type="PROSITE" id="PS00028">
    <property type="entry name" value="ZINC_FINGER_C2H2_1"/>
    <property type="match status" value="1"/>
</dbReference>
<feature type="region of interest" description="Disordered" evidence="7">
    <location>
        <begin position="150"/>
        <end position="170"/>
    </location>
</feature>
<keyword evidence="1" id="KW-0479">Metal-binding</keyword>
<keyword evidence="2" id="KW-0677">Repeat</keyword>